<accession>A0A9W4TBB1</accession>
<evidence type="ECO:0000313" key="2">
    <source>
        <dbReference type="EMBL" id="CAI2199031.1"/>
    </source>
</evidence>
<name>A0A9W4TBB1_9GLOM</name>
<sequence>IENLKKNGFSKSPTISAKRNEVLYREDLKTGFGYALTGIAVTLALTGAVFVIGKQLLNALTGFYEESLQETIEQKTGEFKSLFAKQMAYGQQTQQALVAIALGIFLLLLIAYF</sequence>
<feature type="non-terminal residue" evidence="2">
    <location>
        <position position="1"/>
    </location>
</feature>
<feature type="transmembrane region" description="Helical" evidence="1">
    <location>
        <begin position="95"/>
        <end position="112"/>
    </location>
</feature>
<reference evidence="2" key="1">
    <citation type="submission" date="2022-08" db="EMBL/GenBank/DDBJ databases">
        <authorList>
            <person name="Kallberg Y."/>
            <person name="Tangrot J."/>
            <person name="Rosling A."/>
        </authorList>
    </citation>
    <scope>NUCLEOTIDE SEQUENCE</scope>
    <source>
        <strain evidence="2">Wild A</strain>
    </source>
</reference>
<dbReference type="AlphaFoldDB" id="A0A9W4TBB1"/>
<evidence type="ECO:0000256" key="1">
    <source>
        <dbReference type="SAM" id="Phobius"/>
    </source>
</evidence>
<protein>
    <submittedName>
        <fullName evidence="2">16519_t:CDS:1</fullName>
    </submittedName>
</protein>
<dbReference type="Proteomes" id="UP001153678">
    <property type="component" value="Unassembled WGS sequence"/>
</dbReference>
<keyword evidence="1" id="KW-0472">Membrane</keyword>
<proteinExistence type="predicted"/>
<organism evidence="2 3">
    <name type="scientific">Funneliformis geosporum</name>
    <dbReference type="NCBI Taxonomy" id="1117311"/>
    <lineage>
        <taxon>Eukaryota</taxon>
        <taxon>Fungi</taxon>
        <taxon>Fungi incertae sedis</taxon>
        <taxon>Mucoromycota</taxon>
        <taxon>Glomeromycotina</taxon>
        <taxon>Glomeromycetes</taxon>
        <taxon>Glomerales</taxon>
        <taxon>Glomeraceae</taxon>
        <taxon>Funneliformis</taxon>
    </lineage>
</organism>
<keyword evidence="1" id="KW-0812">Transmembrane</keyword>
<dbReference type="EMBL" id="CAMKVN010020112">
    <property type="protein sequence ID" value="CAI2199031.1"/>
    <property type="molecule type" value="Genomic_DNA"/>
</dbReference>
<keyword evidence="3" id="KW-1185">Reference proteome</keyword>
<gene>
    <name evidence="2" type="ORF">FWILDA_LOCUS18869</name>
</gene>
<comment type="caution">
    <text evidence="2">The sequence shown here is derived from an EMBL/GenBank/DDBJ whole genome shotgun (WGS) entry which is preliminary data.</text>
</comment>
<keyword evidence="1" id="KW-1133">Transmembrane helix</keyword>
<evidence type="ECO:0000313" key="3">
    <source>
        <dbReference type="Proteomes" id="UP001153678"/>
    </source>
</evidence>
<dbReference type="OrthoDB" id="2444190at2759"/>
<feature type="transmembrane region" description="Helical" evidence="1">
    <location>
        <begin position="32"/>
        <end position="52"/>
    </location>
</feature>